<dbReference type="Proteomes" id="UP000053864">
    <property type="component" value="Unassembled WGS sequence"/>
</dbReference>
<feature type="non-terminal residue" evidence="1">
    <location>
        <position position="1"/>
    </location>
</feature>
<accession>W2IS28</accession>
<protein>
    <submittedName>
        <fullName evidence="1">Uncharacterized protein</fullName>
    </submittedName>
</protein>
<dbReference type="VEuPathDB" id="FungiDB:PPTG_20871"/>
<name>W2IS28_PHYNI</name>
<gene>
    <name evidence="1" type="ORF">L916_11168</name>
</gene>
<dbReference type="EMBL" id="KI673650">
    <property type="protein sequence ID" value="ETL36950.1"/>
    <property type="molecule type" value="Genomic_DNA"/>
</dbReference>
<dbReference type="AlphaFoldDB" id="W2IS28"/>
<reference evidence="1" key="1">
    <citation type="submission" date="2013-11" db="EMBL/GenBank/DDBJ databases">
        <title>The Genome Sequence of Phytophthora parasitica CJ05E6.</title>
        <authorList>
            <consortium name="The Broad Institute Genomics Platform"/>
            <person name="Russ C."/>
            <person name="Tyler B."/>
            <person name="Panabieres F."/>
            <person name="Shan W."/>
            <person name="Tripathy S."/>
            <person name="Grunwald N."/>
            <person name="Machado M."/>
            <person name="Johnson C.S."/>
            <person name="Arredondo F."/>
            <person name="Hong C."/>
            <person name="Coffey M."/>
            <person name="Young S.K."/>
            <person name="Zeng Q."/>
            <person name="Gargeya S."/>
            <person name="Fitzgerald M."/>
            <person name="Abouelleil A."/>
            <person name="Alvarado L."/>
            <person name="Chapman S.B."/>
            <person name="Gainer-Dewar J."/>
            <person name="Goldberg J."/>
            <person name="Griggs A."/>
            <person name="Gujja S."/>
            <person name="Hansen M."/>
            <person name="Howarth C."/>
            <person name="Imamovic A."/>
            <person name="Ireland A."/>
            <person name="Larimer J."/>
            <person name="McCowan C."/>
            <person name="Murphy C."/>
            <person name="Pearson M."/>
            <person name="Poon T.W."/>
            <person name="Priest M."/>
            <person name="Roberts A."/>
            <person name="Saif S."/>
            <person name="Shea T."/>
            <person name="Sykes S."/>
            <person name="Wortman J."/>
            <person name="Nusbaum C."/>
            <person name="Birren B."/>
        </authorList>
    </citation>
    <scope>NUCLEOTIDE SEQUENCE [LARGE SCALE GENOMIC DNA]</scope>
    <source>
        <strain evidence="1">CJ05E6</strain>
    </source>
</reference>
<organism evidence="1">
    <name type="scientific">Phytophthora nicotianae</name>
    <name type="common">Potato buckeye rot agent</name>
    <name type="synonym">Phytophthora parasitica</name>
    <dbReference type="NCBI Taxonomy" id="4792"/>
    <lineage>
        <taxon>Eukaryota</taxon>
        <taxon>Sar</taxon>
        <taxon>Stramenopiles</taxon>
        <taxon>Oomycota</taxon>
        <taxon>Peronosporomycetes</taxon>
        <taxon>Peronosporales</taxon>
        <taxon>Peronosporaceae</taxon>
        <taxon>Phytophthora</taxon>
    </lineage>
</organism>
<proteinExistence type="predicted"/>
<evidence type="ECO:0000313" key="1">
    <source>
        <dbReference type="EMBL" id="ETL36950.1"/>
    </source>
</evidence>
<sequence length="100" mass="11519">QRKASITNSDVRVNNGVQRQHKCIVGFVYKRQGKRTRKNFKLLLCNELTASPRACGAAQRHQKNANFTCSQIWHLVWQNGEFAPESSHIRDRVVATDLER</sequence>